<dbReference type="GeneID" id="66566177"/>
<accession>A0A2K8QRE0</accession>
<reference evidence="3" key="1">
    <citation type="journal article" date="2018" name="Genome Announc.">
        <title>Complete genome sequence of a Dickeya fangzhongdai type strain causing bleeding canker of pear tree trunks.</title>
        <authorList>
            <person name="Zhao Y."/>
            <person name="Tian Y."/>
            <person name="Li X."/>
            <person name="Hu B."/>
        </authorList>
    </citation>
    <scope>NUCLEOTIDE SEQUENCE [LARGE SCALE GENOMIC DNA]</scope>
    <source>
        <strain evidence="3">DSM 101947</strain>
    </source>
</reference>
<protein>
    <submittedName>
        <fullName evidence="2">Uncharacterized protein</fullName>
    </submittedName>
</protein>
<evidence type="ECO:0000313" key="2">
    <source>
        <dbReference type="EMBL" id="ATZ95658.1"/>
    </source>
</evidence>
<keyword evidence="3" id="KW-1185">Reference proteome</keyword>
<name>A0A2K8QRE0_9GAMM</name>
<dbReference type="Pfam" id="PF14282">
    <property type="entry name" value="FlxA"/>
    <property type="match status" value="1"/>
</dbReference>
<dbReference type="RefSeq" id="WP_022634696.1">
    <property type="nucleotide sequence ID" value="NZ_BMJF01000012.1"/>
</dbReference>
<organism evidence="2 3">
    <name type="scientific">Dickeya fangzhongdai</name>
    <dbReference type="NCBI Taxonomy" id="1778540"/>
    <lineage>
        <taxon>Bacteria</taxon>
        <taxon>Pseudomonadati</taxon>
        <taxon>Pseudomonadota</taxon>
        <taxon>Gammaproteobacteria</taxon>
        <taxon>Enterobacterales</taxon>
        <taxon>Pectobacteriaceae</taxon>
        <taxon>Dickeya</taxon>
    </lineage>
</organism>
<proteinExistence type="predicted"/>
<feature type="region of interest" description="Disordered" evidence="1">
    <location>
        <begin position="1"/>
        <end position="60"/>
    </location>
</feature>
<dbReference type="Proteomes" id="UP000231901">
    <property type="component" value="Chromosome"/>
</dbReference>
<evidence type="ECO:0000256" key="1">
    <source>
        <dbReference type="SAM" id="MobiDB-lite"/>
    </source>
</evidence>
<feature type="compositionally biased region" description="Polar residues" evidence="1">
    <location>
        <begin position="17"/>
        <end position="36"/>
    </location>
</feature>
<dbReference type="AlphaFoldDB" id="A0A2K8QRE0"/>
<dbReference type="KEGG" id="dfn:CVE23_17815"/>
<dbReference type="EMBL" id="CP025003">
    <property type="protein sequence ID" value="ATZ95658.1"/>
    <property type="molecule type" value="Genomic_DNA"/>
</dbReference>
<sequence length="110" mass="11914">MLSPITSSAFAVMPVPASTSVETNTEQKVSDRNLQNLKAAETSGESTKKQQETTINGQQQSMQAQIVVMQGQIAQLQTQQVPPPQESKPLVKPVEGVNRPSAEHAIDIYI</sequence>
<evidence type="ECO:0000313" key="3">
    <source>
        <dbReference type="Proteomes" id="UP000231901"/>
    </source>
</evidence>
<dbReference type="InterPro" id="IPR025577">
    <property type="entry name" value="FlxA"/>
</dbReference>
<dbReference type="OrthoDB" id="6432223at2"/>
<gene>
    <name evidence="2" type="ORF">CVE23_17815</name>
</gene>